<dbReference type="EMBL" id="KN820788">
    <property type="protein sequence ID" value="KIJ05689.1"/>
    <property type="molecule type" value="Genomic_DNA"/>
</dbReference>
<feature type="domain" description="DUF6532" evidence="2">
    <location>
        <begin position="236"/>
        <end position="444"/>
    </location>
</feature>
<protein>
    <recommendedName>
        <fullName evidence="2">DUF6532 domain-containing protein</fullName>
    </recommendedName>
</protein>
<dbReference type="HOGENOM" id="CLU_471776_0_0_1"/>
<evidence type="ECO:0000313" key="3">
    <source>
        <dbReference type="EMBL" id="KIJ05689.1"/>
    </source>
</evidence>
<dbReference type="InterPro" id="IPR045341">
    <property type="entry name" value="DUF6532"/>
</dbReference>
<feature type="compositionally biased region" description="Acidic residues" evidence="1">
    <location>
        <begin position="131"/>
        <end position="141"/>
    </location>
</feature>
<feature type="region of interest" description="Disordered" evidence="1">
    <location>
        <begin position="119"/>
        <end position="141"/>
    </location>
</feature>
<feature type="region of interest" description="Disordered" evidence="1">
    <location>
        <begin position="78"/>
        <end position="99"/>
    </location>
</feature>
<evidence type="ECO:0000259" key="2">
    <source>
        <dbReference type="Pfam" id="PF20149"/>
    </source>
</evidence>
<feature type="compositionally biased region" description="Basic and acidic residues" evidence="1">
    <location>
        <begin position="1"/>
        <end position="27"/>
    </location>
</feature>
<organism evidence="3 4">
    <name type="scientific">Paxillus involutus ATCC 200175</name>
    <dbReference type="NCBI Taxonomy" id="664439"/>
    <lineage>
        <taxon>Eukaryota</taxon>
        <taxon>Fungi</taxon>
        <taxon>Dikarya</taxon>
        <taxon>Basidiomycota</taxon>
        <taxon>Agaricomycotina</taxon>
        <taxon>Agaricomycetes</taxon>
        <taxon>Agaricomycetidae</taxon>
        <taxon>Boletales</taxon>
        <taxon>Paxilineae</taxon>
        <taxon>Paxillaceae</taxon>
        <taxon>Paxillus</taxon>
    </lineage>
</organism>
<dbReference type="Proteomes" id="UP000053647">
    <property type="component" value="Unassembled WGS sequence"/>
</dbReference>
<sequence length="493" mass="54898">MATVDLDGKETERPQRKAKVRANEEKVWNSTRTTRKRAPTTTELEQQKSKAARSLGMVHSSQPEVLPLVSHGGHGQVMKKEAEAPNSTTVKPSIRPRGTSHKISASIGIEVDSEIELSEGDEDDFKQGQVTDEDAGGFESNDEFLDSLVSDPVKLKDTLSLERPIIKSDPVPAVKKEPDVDLQDNTIFTSNTGERNQCRLFGSPHWPPRTDVYLQPDGSVSLKAQQPHIRKILHTAINLFLKAIVFDRAFPNCEEKRKMAVAALFEAAREDKESDIMRRLRCDSEYSNYLASVPEARLASHRLGFKKVAQPIIIASYGLKKGCSELVTKLLINDNFIYPQTAKGDAIRNLPFSHPAVVDLIRALIFNGPSALGSQYRHEFVSILEDADDAELPSGLVSLMATTIYSVLVDWRSGTGPADPKKVSFHPDENIGAYCRYERLLERIFSGERGPQKYHTLMARLYCETSDSVSKLSTETTDSATFDYLDFDGMPEN</sequence>
<dbReference type="AlphaFoldDB" id="A0A0C9SM76"/>
<reference evidence="3 4" key="1">
    <citation type="submission" date="2014-06" db="EMBL/GenBank/DDBJ databases">
        <authorList>
            <consortium name="DOE Joint Genome Institute"/>
            <person name="Kuo A."/>
            <person name="Kohler A."/>
            <person name="Nagy L.G."/>
            <person name="Floudas D."/>
            <person name="Copeland A."/>
            <person name="Barry K.W."/>
            <person name="Cichocki N."/>
            <person name="Veneault-Fourrey C."/>
            <person name="LaButti K."/>
            <person name="Lindquist E.A."/>
            <person name="Lipzen A."/>
            <person name="Lundell T."/>
            <person name="Morin E."/>
            <person name="Murat C."/>
            <person name="Sun H."/>
            <person name="Tunlid A."/>
            <person name="Henrissat B."/>
            <person name="Grigoriev I.V."/>
            <person name="Hibbett D.S."/>
            <person name="Martin F."/>
            <person name="Nordberg H.P."/>
            <person name="Cantor M.N."/>
            <person name="Hua S.X."/>
        </authorList>
    </citation>
    <scope>NUCLEOTIDE SEQUENCE [LARGE SCALE GENOMIC DNA]</scope>
    <source>
        <strain evidence="3 4">ATCC 200175</strain>
    </source>
</reference>
<keyword evidence="4" id="KW-1185">Reference proteome</keyword>
<evidence type="ECO:0000256" key="1">
    <source>
        <dbReference type="SAM" id="MobiDB-lite"/>
    </source>
</evidence>
<reference evidence="4" key="2">
    <citation type="submission" date="2015-01" db="EMBL/GenBank/DDBJ databases">
        <title>Evolutionary Origins and Diversification of the Mycorrhizal Mutualists.</title>
        <authorList>
            <consortium name="DOE Joint Genome Institute"/>
            <consortium name="Mycorrhizal Genomics Consortium"/>
            <person name="Kohler A."/>
            <person name="Kuo A."/>
            <person name="Nagy L.G."/>
            <person name="Floudas D."/>
            <person name="Copeland A."/>
            <person name="Barry K.W."/>
            <person name="Cichocki N."/>
            <person name="Veneault-Fourrey C."/>
            <person name="LaButti K."/>
            <person name="Lindquist E.A."/>
            <person name="Lipzen A."/>
            <person name="Lundell T."/>
            <person name="Morin E."/>
            <person name="Murat C."/>
            <person name="Riley R."/>
            <person name="Ohm R."/>
            <person name="Sun H."/>
            <person name="Tunlid A."/>
            <person name="Henrissat B."/>
            <person name="Grigoriev I.V."/>
            <person name="Hibbett D.S."/>
            <person name="Martin F."/>
        </authorList>
    </citation>
    <scope>NUCLEOTIDE SEQUENCE [LARGE SCALE GENOMIC DNA]</scope>
    <source>
        <strain evidence="4">ATCC 200175</strain>
    </source>
</reference>
<evidence type="ECO:0000313" key="4">
    <source>
        <dbReference type="Proteomes" id="UP000053647"/>
    </source>
</evidence>
<gene>
    <name evidence="3" type="ORF">PAXINDRAFT_103676</name>
</gene>
<accession>A0A0C9SM76</accession>
<feature type="region of interest" description="Disordered" evidence="1">
    <location>
        <begin position="1"/>
        <end position="58"/>
    </location>
</feature>
<proteinExistence type="predicted"/>
<dbReference type="Pfam" id="PF20149">
    <property type="entry name" value="DUF6532"/>
    <property type="match status" value="1"/>
</dbReference>
<name>A0A0C9SM76_PAXIN</name>
<dbReference type="OrthoDB" id="2648616at2759"/>